<dbReference type="AlphaFoldDB" id="A0A7C9HTK2"/>
<dbReference type="EMBL" id="WQLB01000031">
    <property type="protein sequence ID" value="MVN88592.1"/>
    <property type="molecule type" value="Genomic_DNA"/>
</dbReference>
<reference evidence="1 2" key="1">
    <citation type="submission" date="2019-12" db="EMBL/GenBank/DDBJ databases">
        <title>Deinococcus sp. HMF7620 Genome sequencing and assembly.</title>
        <authorList>
            <person name="Kang H."/>
            <person name="Kim H."/>
            <person name="Joh K."/>
        </authorList>
    </citation>
    <scope>NUCLEOTIDE SEQUENCE [LARGE SCALE GENOMIC DNA]</scope>
    <source>
        <strain evidence="1 2">HMF7620</strain>
    </source>
</reference>
<evidence type="ECO:0000313" key="1">
    <source>
        <dbReference type="EMBL" id="MVN88592.1"/>
    </source>
</evidence>
<gene>
    <name evidence="1" type="ORF">GO986_17795</name>
</gene>
<dbReference type="Proteomes" id="UP000483286">
    <property type="component" value="Unassembled WGS sequence"/>
</dbReference>
<evidence type="ECO:0000313" key="2">
    <source>
        <dbReference type="Proteomes" id="UP000483286"/>
    </source>
</evidence>
<dbReference type="RefSeq" id="WP_157460652.1">
    <property type="nucleotide sequence ID" value="NZ_WQLB01000031.1"/>
</dbReference>
<accession>A0A7C9HTK2</accession>
<keyword evidence="2" id="KW-1185">Reference proteome</keyword>
<sequence>MPRTLHATREALRTAERLLARTQPHTRAYWRLSQRVQRLYAHALVVDL</sequence>
<name>A0A7C9HTK2_9DEIO</name>
<organism evidence="1 2">
    <name type="scientific">Deinococcus arboris</name>
    <dbReference type="NCBI Taxonomy" id="2682977"/>
    <lineage>
        <taxon>Bacteria</taxon>
        <taxon>Thermotogati</taxon>
        <taxon>Deinococcota</taxon>
        <taxon>Deinococci</taxon>
        <taxon>Deinococcales</taxon>
        <taxon>Deinococcaceae</taxon>
        <taxon>Deinococcus</taxon>
    </lineage>
</organism>
<comment type="caution">
    <text evidence="1">The sequence shown here is derived from an EMBL/GenBank/DDBJ whole genome shotgun (WGS) entry which is preliminary data.</text>
</comment>
<proteinExistence type="predicted"/>
<protein>
    <submittedName>
        <fullName evidence="1">Uncharacterized protein</fullName>
    </submittedName>
</protein>